<feature type="region of interest" description="Disordered" evidence="1">
    <location>
        <begin position="228"/>
        <end position="338"/>
    </location>
</feature>
<dbReference type="RefSeq" id="XP_023979848.1">
    <property type="nucleotide sequence ID" value="XM_024124080.1"/>
</dbReference>
<reference evidence="3" key="1">
    <citation type="submission" date="2025-08" db="UniProtKB">
        <authorList>
            <consortium name="RefSeq"/>
        </authorList>
    </citation>
    <scope>IDENTIFICATION</scope>
    <source>
        <tissue evidence="3">Muscle</tissue>
    </source>
</reference>
<accession>A0A2Y9SNF6</accession>
<name>A0A2Y9SNF6_PHYMC</name>
<dbReference type="AlphaFoldDB" id="A0A2Y9SNF6"/>
<dbReference type="InParanoid" id="A0A2Y9SNF6"/>
<feature type="compositionally biased region" description="Basic and acidic residues" evidence="1">
    <location>
        <begin position="266"/>
        <end position="277"/>
    </location>
</feature>
<proteinExistence type="predicted"/>
<feature type="region of interest" description="Disordered" evidence="1">
    <location>
        <begin position="165"/>
        <end position="202"/>
    </location>
</feature>
<evidence type="ECO:0000313" key="3">
    <source>
        <dbReference type="RefSeq" id="XP_023979848.1"/>
    </source>
</evidence>
<sequence>MKIQLHKAAFDLGEFSDSYEERQEYYYIIFKDSKDSSILRLATGKCCQLRAGPTYERGQSSVALWPWRENAGNRRRRPSSPVPADLPSGLALPAPARPAGPGFCPGCPRRGGGPPPRAGRPRCPGGSRAPPGPAPAPEVSGELQSPVMTTPSSGAAAAAAFSAAPVRPAPGGTRPGVRGAFTRPPLCRGRLSGSRGRARGGRFCPLPVRLPGGLAPLHGSACAFPSPARRGGLGEADPDPPDPERSAFSWRLQRRTGPRGPSGLGEECRLPGRRPLDRVSQAGAEPLSRPLPGAPGTRGGECSVGCWAAPGESLRPKPQRSIEAAEGRSPLTPPPWFH</sequence>
<keyword evidence="2" id="KW-1185">Reference proteome</keyword>
<dbReference type="KEGG" id="pcad:112064951"/>
<gene>
    <name evidence="3" type="primary">LOC112064951</name>
</gene>
<dbReference type="Proteomes" id="UP000248484">
    <property type="component" value="Chromosome 18"/>
</dbReference>
<dbReference type="GeneID" id="112064951"/>
<protein>
    <submittedName>
        <fullName evidence="3">Translation initiation factor IF-2-like</fullName>
    </submittedName>
</protein>
<feature type="compositionally biased region" description="Low complexity" evidence="1">
    <location>
        <begin position="83"/>
        <end position="108"/>
    </location>
</feature>
<evidence type="ECO:0000313" key="2">
    <source>
        <dbReference type="Proteomes" id="UP000248484"/>
    </source>
</evidence>
<organism evidence="2 3">
    <name type="scientific">Physeter macrocephalus</name>
    <name type="common">Sperm whale</name>
    <name type="synonym">Physeter catodon</name>
    <dbReference type="NCBI Taxonomy" id="9755"/>
    <lineage>
        <taxon>Eukaryota</taxon>
        <taxon>Metazoa</taxon>
        <taxon>Chordata</taxon>
        <taxon>Craniata</taxon>
        <taxon>Vertebrata</taxon>
        <taxon>Euteleostomi</taxon>
        <taxon>Mammalia</taxon>
        <taxon>Eutheria</taxon>
        <taxon>Laurasiatheria</taxon>
        <taxon>Artiodactyla</taxon>
        <taxon>Whippomorpha</taxon>
        <taxon>Cetacea</taxon>
        <taxon>Odontoceti</taxon>
        <taxon>Physeteridae</taxon>
        <taxon>Physeter</taxon>
    </lineage>
</organism>
<feature type="region of interest" description="Disordered" evidence="1">
    <location>
        <begin position="69"/>
        <end position="152"/>
    </location>
</feature>
<evidence type="ECO:0000256" key="1">
    <source>
        <dbReference type="SAM" id="MobiDB-lite"/>
    </source>
</evidence>